<evidence type="ECO:0000313" key="5">
    <source>
        <dbReference type="Proteomes" id="UP000688137"/>
    </source>
</evidence>
<name>A0A8S1MF74_PARPR</name>
<dbReference type="CDD" id="cd07323">
    <property type="entry name" value="LAM"/>
    <property type="match status" value="1"/>
</dbReference>
<keyword evidence="1 2" id="KW-0694">RNA-binding</keyword>
<dbReference type="Pfam" id="PF11523">
    <property type="entry name" value="DUF3223"/>
    <property type="match status" value="1"/>
</dbReference>
<comment type="caution">
    <text evidence="4">The sequence shown here is derived from an EMBL/GenBank/DDBJ whole genome shotgun (WGS) entry which is preliminary data.</text>
</comment>
<evidence type="ECO:0000256" key="2">
    <source>
        <dbReference type="PROSITE-ProRule" id="PRU00332"/>
    </source>
</evidence>
<dbReference type="SMART" id="SM00715">
    <property type="entry name" value="LA"/>
    <property type="match status" value="1"/>
</dbReference>
<dbReference type="AlphaFoldDB" id="A0A8S1MF74"/>
<dbReference type="GO" id="GO:0003723">
    <property type="term" value="F:RNA binding"/>
    <property type="evidence" value="ECO:0007669"/>
    <property type="project" value="UniProtKB-UniRule"/>
</dbReference>
<sequence>MSIEEIKRQVEYYLSDKNLSQDEFFHKQISQNQDGYLQIQFILKCNKVKQMKVTQEQIVEAIKTSTEVELSQDQTSVRRLNNKPLPELIITQTNKKVKTNNGEAVAVQQQQDEKPQEEVIDNPYHNFEPLIFTVKAPAGVAVSWTQITEALMKQHNISSPYVRYGKTEGNFALSKPRTPEDNIVRLTSEGIKIGEHQLEIHVTNGEELTQFWSHHGKHYETIIKRAKETFAHGGAGKGGNKKFEQRKQKKDIVFHNQKYRDISQLKNIFKTILARSENNTPLKEPYHSMLVSLLQYHDKKDQKLNGLKHFTVGQHPDHGETRCFFAVKEDGSSEDFSSLKCIKNLETSLGL</sequence>
<accession>A0A8S1MF74</accession>
<dbReference type="InterPro" id="IPR044673">
    <property type="entry name" value="DCL-like"/>
</dbReference>
<dbReference type="InterPro" id="IPR006630">
    <property type="entry name" value="La_HTH"/>
</dbReference>
<feature type="domain" description="HTH La-type RNA-binding" evidence="3">
    <location>
        <begin position="1"/>
        <end position="87"/>
    </location>
</feature>
<reference evidence="4" key="1">
    <citation type="submission" date="2021-01" db="EMBL/GenBank/DDBJ databases">
        <authorList>
            <consortium name="Genoscope - CEA"/>
            <person name="William W."/>
        </authorList>
    </citation>
    <scope>NUCLEOTIDE SEQUENCE</scope>
</reference>
<dbReference type="EMBL" id="CAJJDM010000060">
    <property type="protein sequence ID" value="CAD8078159.1"/>
    <property type="molecule type" value="Genomic_DNA"/>
</dbReference>
<evidence type="ECO:0000313" key="4">
    <source>
        <dbReference type="EMBL" id="CAD8078159.1"/>
    </source>
</evidence>
<evidence type="ECO:0000256" key="1">
    <source>
        <dbReference type="ARBA" id="ARBA00022884"/>
    </source>
</evidence>
<dbReference type="Pfam" id="PF05383">
    <property type="entry name" value="La"/>
    <property type="match status" value="1"/>
</dbReference>
<dbReference type="PROSITE" id="PS50961">
    <property type="entry name" value="HTH_LA"/>
    <property type="match status" value="1"/>
</dbReference>
<protein>
    <recommendedName>
        <fullName evidence="3">HTH La-type RNA-binding domain-containing protein</fullName>
    </recommendedName>
</protein>
<proteinExistence type="predicted"/>
<evidence type="ECO:0000259" key="3">
    <source>
        <dbReference type="PROSITE" id="PS50961"/>
    </source>
</evidence>
<dbReference type="PANTHER" id="PTHR33415">
    <property type="entry name" value="PROTEIN EMBRYO DEFECTIVE 514"/>
    <property type="match status" value="1"/>
</dbReference>
<dbReference type="Proteomes" id="UP000688137">
    <property type="component" value="Unassembled WGS sequence"/>
</dbReference>
<dbReference type="PANTHER" id="PTHR33415:SF12">
    <property type="entry name" value="PROTEIN EMBRYO DEFECTIVE 514"/>
    <property type="match status" value="1"/>
</dbReference>
<keyword evidence="5" id="KW-1185">Reference proteome</keyword>
<organism evidence="4 5">
    <name type="scientific">Paramecium primaurelia</name>
    <dbReference type="NCBI Taxonomy" id="5886"/>
    <lineage>
        <taxon>Eukaryota</taxon>
        <taxon>Sar</taxon>
        <taxon>Alveolata</taxon>
        <taxon>Ciliophora</taxon>
        <taxon>Intramacronucleata</taxon>
        <taxon>Oligohymenophorea</taxon>
        <taxon>Peniculida</taxon>
        <taxon>Parameciidae</taxon>
        <taxon>Paramecium</taxon>
    </lineage>
</organism>
<dbReference type="OMA" id="FFHKQIS"/>
<gene>
    <name evidence="4" type="ORF">PPRIM_AZ9-3.1.T0590194</name>
</gene>